<feature type="transmembrane region" description="Helical" evidence="6">
    <location>
        <begin position="392"/>
        <end position="413"/>
    </location>
</feature>
<feature type="transmembrane region" description="Helical" evidence="6">
    <location>
        <begin position="220"/>
        <end position="240"/>
    </location>
</feature>
<proteinExistence type="predicted"/>
<gene>
    <name evidence="7" type="ORF">OCV51_08900</name>
</gene>
<evidence type="ECO:0000256" key="5">
    <source>
        <dbReference type="ARBA" id="ARBA00023136"/>
    </source>
</evidence>
<feature type="transmembrane region" description="Helical" evidence="6">
    <location>
        <begin position="301"/>
        <end position="322"/>
    </location>
</feature>
<keyword evidence="3 6" id="KW-0812">Transmembrane</keyword>
<dbReference type="Proteomes" id="UP001652394">
    <property type="component" value="Unassembled WGS sequence"/>
</dbReference>
<dbReference type="EMBL" id="JAOQJX010000012">
    <property type="protein sequence ID" value="MCU6747767.1"/>
    <property type="molecule type" value="Genomic_DNA"/>
</dbReference>
<evidence type="ECO:0000256" key="4">
    <source>
        <dbReference type="ARBA" id="ARBA00022989"/>
    </source>
</evidence>
<feature type="transmembrane region" description="Helical" evidence="6">
    <location>
        <begin position="260"/>
        <end position="280"/>
    </location>
</feature>
<dbReference type="InterPro" id="IPR050833">
    <property type="entry name" value="Poly_Biosynth_Transport"/>
</dbReference>
<keyword evidence="4 6" id="KW-1133">Transmembrane helix</keyword>
<comment type="subcellular location">
    <subcellularLocation>
        <location evidence="1">Cell membrane</location>
        <topology evidence="1">Multi-pass membrane protein</topology>
    </subcellularLocation>
</comment>
<evidence type="ECO:0000256" key="6">
    <source>
        <dbReference type="SAM" id="Phobius"/>
    </source>
</evidence>
<keyword evidence="8" id="KW-1185">Reference proteome</keyword>
<evidence type="ECO:0000313" key="8">
    <source>
        <dbReference type="Proteomes" id="UP001652394"/>
    </source>
</evidence>
<feature type="transmembrane region" description="Helical" evidence="6">
    <location>
        <begin position="334"/>
        <end position="354"/>
    </location>
</feature>
<feature type="transmembrane region" description="Helical" evidence="6">
    <location>
        <begin position="59"/>
        <end position="77"/>
    </location>
</feature>
<comment type="caution">
    <text evidence="7">The sequence shown here is derived from an EMBL/GenBank/DDBJ whole genome shotgun (WGS) entry which is preliminary data.</text>
</comment>
<evidence type="ECO:0000256" key="1">
    <source>
        <dbReference type="ARBA" id="ARBA00004651"/>
    </source>
</evidence>
<evidence type="ECO:0000313" key="7">
    <source>
        <dbReference type="EMBL" id="MCU6747767.1"/>
    </source>
</evidence>
<reference evidence="7 8" key="1">
    <citation type="journal article" date="2021" name="ISME Commun">
        <title>Automated analysis of genomic sequences facilitates high-throughput and comprehensive description of bacteria.</title>
        <authorList>
            <person name="Hitch T.C.A."/>
        </authorList>
    </citation>
    <scope>NUCLEOTIDE SEQUENCE [LARGE SCALE GENOMIC DNA]</scope>
    <source>
        <strain evidence="7 8">H2_18</strain>
    </source>
</reference>
<dbReference type="InterPro" id="IPR002797">
    <property type="entry name" value="Polysacc_synth"/>
</dbReference>
<feature type="transmembrane region" description="Helical" evidence="6">
    <location>
        <begin position="124"/>
        <end position="145"/>
    </location>
</feature>
<name>A0ABT2TBX3_9FIRM</name>
<dbReference type="Pfam" id="PF01943">
    <property type="entry name" value="Polysacc_synt"/>
    <property type="match status" value="1"/>
</dbReference>
<protein>
    <submittedName>
        <fullName evidence="7">Oligosaccharide flippase family protein</fullName>
    </submittedName>
</protein>
<evidence type="ECO:0000256" key="3">
    <source>
        <dbReference type="ARBA" id="ARBA00022692"/>
    </source>
</evidence>
<feature type="transmembrane region" description="Helical" evidence="6">
    <location>
        <begin position="98"/>
        <end position="118"/>
    </location>
</feature>
<dbReference type="RefSeq" id="WP_059069011.1">
    <property type="nucleotide sequence ID" value="NZ_JAOQJX010000012.1"/>
</dbReference>
<feature type="transmembrane region" description="Helical" evidence="6">
    <location>
        <begin position="366"/>
        <end position="386"/>
    </location>
</feature>
<sequence length="423" mass="46877">MYYTIKEKIGSLIKGGFFHIFIGNTLVKMIAFVSSIVIVRLVSKDDYAYLTYADNLYNYVISFAGLGMASSILKYCATAKTKELDKAYFVFAMKYGTLFEAILSLLVVIYVTVATIPFPEAKSMVYVLVFYPILNNVLNTVLCYLRAHGENTAYARAAVIQTTVVFLGSVCFVLLLGIPGIAYARYCAIGIAIFVVAKSLKKYLLNVSPARLAKEEIKSFMVMSISLTMSNLFSLIMPINEMTLVNELLRSEAITSNYKIAIMIPGQLSFVTQSIIVYYFTIVAKTEDKKEVWKISKKIGMITALLITVISIAGIVLTPYIIRIVYGSRYEEAIALSSVFWVVNALNAAIRMIPMNFLPAIGIAKFNAIMAAISCVCHIILTYAAIMKFGIWGAGIATGLVYIGSGIVYWIYFRKKCLESPVT</sequence>
<feature type="transmembrane region" description="Helical" evidence="6">
    <location>
        <begin position="157"/>
        <end position="177"/>
    </location>
</feature>
<accession>A0ABT2TBX3</accession>
<feature type="transmembrane region" description="Helical" evidence="6">
    <location>
        <begin position="183"/>
        <end position="200"/>
    </location>
</feature>
<organism evidence="7 8">
    <name type="scientific">Faecalicatena acetigenes</name>
    <dbReference type="NCBI Taxonomy" id="2981790"/>
    <lineage>
        <taxon>Bacteria</taxon>
        <taxon>Bacillati</taxon>
        <taxon>Bacillota</taxon>
        <taxon>Clostridia</taxon>
        <taxon>Lachnospirales</taxon>
        <taxon>Lachnospiraceae</taxon>
        <taxon>Faecalicatena</taxon>
    </lineage>
</organism>
<keyword evidence="2" id="KW-1003">Cell membrane</keyword>
<feature type="transmembrane region" description="Helical" evidence="6">
    <location>
        <begin position="12"/>
        <end position="39"/>
    </location>
</feature>
<dbReference type="PANTHER" id="PTHR30250:SF11">
    <property type="entry name" value="O-ANTIGEN TRANSPORTER-RELATED"/>
    <property type="match status" value="1"/>
</dbReference>
<dbReference type="PANTHER" id="PTHR30250">
    <property type="entry name" value="PST FAMILY PREDICTED COLANIC ACID TRANSPORTER"/>
    <property type="match status" value="1"/>
</dbReference>
<evidence type="ECO:0000256" key="2">
    <source>
        <dbReference type="ARBA" id="ARBA00022475"/>
    </source>
</evidence>
<keyword evidence="5 6" id="KW-0472">Membrane</keyword>